<evidence type="ECO:0000313" key="10">
    <source>
        <dbReference type="EMBL" id="MFC4076235.1"/>
    </source>
</evidence>
<reference evidence="11" key="1">
    <citation type="journal article" date="2019" name="Int. J. Syst. Evol. Microbiol.">
        <title>The Global Catalogue of Microorganisms (GCM) 10K type strain sequencing project: providing services to taxonomists for standard genome sequencing and annotation.</title>
        <authorList>
            <consortium name="The Broad Institute Genomics Platform"/>
            <consortium name="The Broad Institute Genome Sequencing Center for Infectious Disease"/>
            <person name="Wu L."/>
            <person name="Ma J."/>
        </authorList>
    </citation>
    <scope>NUCLEOTIDE SEQUENCE [LARGE SCALE GENOMIC DNA]</scope>
    <source>
        <strain evidence="11">IBRC-M 10813</strain>
    </source>
</reference>
<feature type="transmembrane region" description="Helical" evidence="9">
    <location>
        <begin position="317"/>
        <end position="338"/>
    </location>
</feature>
<feature type="transmembrane region" description="Helical" evidence="9">
    <location>
        <begin position="76"/>
        <end position="98"/>
    </location>
</feature>
<dbReference type="Pfam" id="PF05525">
    <property type="entry name" value="Branch_AA_trans"/>
    <property type="match status" value="1"/>
</dbReference>
<dbReference type="Proteomes" id="UP001595843">
    <property type="component" value="Unassembled WGS sequence"/>
</dbReference>
<keyword evidence="8 9" id="KW-0472">Membrane</keyword>
<comment type="function">
    <text evidence="9">Component of the transport system for branched-chain amino acids.</text>
</comment>
<dbReference type="NCBIfam" id="TIGR00796">
    <property type="entry name" value="livcs"/>
    <property type="match status" value="1"/>
</dbReference>
<dbReference type="PANTHER" id="PTHR30588">
    <property type="entry name" value="BRANCHED-CHAIN AMINO ACID TRANSPORT SYSTEM 2 CARRIER PROTEIN"/>
    <property type="match status" value="1"/>
</dbReference>
<feature type="transmembrane region" description="Helical" evidence="9">
    <location>
        <begin position="121"/>
        <end position="139"/>
    </location>
</feature>
<feature type="transmembrane region" description="Helical" evidence="9">
    <location>
        <begin position="278"/>
        <end position="305"/>
    </location>
</feature>
<dbReference type="EMBL" id="JBHSAP010000007">
    <property type="protein sequence ID" value="MFC4076235.1"/>
    <property type="molecule type" value="Genomic_DNA"/>
</dbReference>
<feature type="transmembrane region" description="Helical" evidence="9">
    <location>
        <begin position="192"/>
        <end position="213"/>
    </location>
</feature>
<comment type="caution">
    <text evidence="10">The sequence shown here is derived from an EMBL/GenBank/DDBJ whole genome shotgun (WGS) entry which is preliminary data.</text>
</comment>
<feature type="transmembrane region" description="Helical" evidence="9">
    <location>
        <begin position="151"/>
        <end position="172"/>
    </location>
</feature>
<evidence type="ECO:0000313" key="11">
    <source>
        <dbReference type="Proteomes" id="UP001595843"/>
    </source>
</evidence>
<comment type="similarity">
    <text evidence="2 9">Belongs to the branched chain amino acid transporter family.</text>
</comment>
<keyword evidence="6 9" id="KW-0029">Amino-acid transport</keyword>
<name>A0ABV8JCM0_9BACL</name>
<keyword evidence="4" id="KW-1003">Cell membrane</keyword>
<feature type="transmembrane region" description="Helical" evidence="9">
    <location>
        <begin position="344"/>
        <end position="363"/>
    </location>
</feature>
<evidence type="ECO:0000256" key="5">
    <source>
        <dbReference type="ARBA" id="ARBA00022692"/>
    </source>
</evidence>
<proteinExistence type="inferred from homology"/>
<dbReference type="RefSeq" id="WP_380703267.1">
    <property type="nucleotide sequence ID" value="NZ_JBHSAP010000007.1"/>
</dbReference>
<organism evidence="10 11">
    <name type="scientific">Salinithrix halophila</name>
    <dbReference type="NCBI Taxonomy" id="1485204"/>
    <lineage>
        <taxon>Bacteria</taxon>
        <taxon>Bacillati</taxon>
        <taxon>Bacillota</taxon>
        <taxon>Bacilli</taxon>
        <taxon>Bacillales</taxon>
        <taxon>Thermoactinomycetaceae</taxon>
        <taxon>Salinithrix</taxon>
    </lineage>
</organism>
<accession>A0ABV8JCM0</accession>
<keyword evidence="7 9" id="KW-1133">Transmembrane helix</keyword>
<comment type="subcellular location">
    <subcellularLocation>
        <location evidence="1 9">Cell membrane</location>
        <topology evidence="1 9">Multi-pass membrane protein</topology>
    </subcellularLocation>
</comment>
<evidence type="ECO:0000256" key="3">
    <source>
        <dbReference type="ARBA" id="ARBA00022448"/>
    </source>
</evidence>
<protein>
    <recommendedName>
        <fullName evidence="9">Branched-chain amino acid transport system carrier protein</fullName>
    </recommendedName>
</protein>
<evidence type="ECO:0000256" key="6">
    <source>
        <dbReference type="ARBA" id="ARBA00022970"/>
    </source>
</evidence>
<evidence type="ECO:0000256" key="9">
    <source>
        <dbReference type="RuleBase" id="RU362122"/>
    </source>
</evidence>
<dbReference type="PANTHER" id="PTHR30588:SF8">
    <property type="entry name" value="BRANCHED-CHAIN AMINO ACID PERMEASE BRAB"/>
    <property type="match status" value="1"/>
</dbReference>
<feature type="transmembrane region" description="Helical" evidence="9">
    <location>
        <begin position="225"/>
        <end position="247"/>
    </location>
</feature>
<feature type="transmembrane region" description="Helical" evidence="9">
    <location>
        <begin position="370"/>
        <end position="388"/>
    </location>
</feature>
<feature type="transmembrane region" description="Helical" evidence="9">
    <location>
        <begin position="408"/>
        <end position="429"/>
    </location>
</feature>
<keyword evidence="11" id="KW-1185">Reference proteome</keyword>
<sequence length="444" mass="46212">MSSVYRSETLSIGLMLFALFFGAGNLIFPPALGQASGTEFGPAITGFVITGVGLPLLAVIALAVTGGNMQTIGSRVHPLFGLIFTVIIYLAIGPFFGIPRTGSVAFEMGAVPFLPAGMKETALLVFTVFYFSLTFWLCLNPSKLVDRIGKVLTPLLLIILTVILAGLFLNPIGSPVAPSDAFQSEAFFGGFVQGYLTMDTLGALVFGLVVISAAKGKGIKESPALARTVISAAVIAGAGLAFVYLTLGWLGATSSTLGTTDNGAEILTRVVASLFGDWGALLLGTAVSLACLTTSVGLVSACGMFFSRIIPAASYKLVVGILCLASLLMANVGLTQIISVSVPVLAGIYPIAIVLILLSFLQLEPGTERPVYAGAVIGTALVSVIDGLNEARIPLGGLGEWYAQLPLYNQGIGWLLPAIAGTLIGFLWMTVRGSRVWKKAEDHS</sequence>
<feature type="transmembrane region" description="Helical" evidence="9">
    <location>
        <begin position="43"/>
        <end position="64"/>
    </location>
</feature>
<evidence type="ECO:0000256" key="1">
    <source>
        <dbReference type="ARBA" id="ARBA00004651"/>
    </source>
</evidence>
<gene>
    <name evidence="10" type="primary">brnQ</name>
    <name evidence="10" type="ORF">ACFOUO_05355</name>
</gene>
<keyword evidence="3 9" id="KW-0813">Transport</keyword>
<keyword evidence="5 9" id="KW-0812">Transmembrane</keyword>
<dbReference type="InterPro" id="IPR004685">
    <property type="entry name" value="Brnchd-chn_aa_trnsp_Livcs"/>
</dbReference>
<evidence type="ECO:0000256" key="4">
    <source>
        <dbReference type="ARBA" id="ARBA00022475"/>
    </source>
</evidence>
<evidence type="ECO:0000256" key="8">
    <source>
        <dbReference type="ARBA" id="ARBA00023136"/>
    </source>
</evidence>
<evidence type="ECO:0000256" key="2">
    <source>
        <dbReference type="ARBA" id="ARBA00008540"/>
    </source>
</evidence>
<comment type="caution">
    <text evidence="9">Lacks conserved residue(s) required for the propagation of feature annotation.</text>
</comment>
<evidence type="ECO:0000256" key="7">
    <source>
        <dbReference type="ARBA" id="ARBA00022989"/>
    </source>
</evidence>